<reference evidence="1 2" key="1">
    <citation type="journal article" date="2023" name="ACS Omega">
        <title>Identification of the Neoaspergillic Acid Biosynthesis Gene Cluster by Establishing an In Vitro CRISPR-Ribonucleoprotein Genetic System in Aspergillus melleus.</title>
        <authorList>
            <person name="Yuan B."/>
            <person name="Grau M.F."/>
            <person name="Murata R.M."/>
            <person name="Torok T."/>
            <person name="Venkateswaran K."/>
            <person name="Stajich J.E."/>
            <person name="Wang C.C.C."/>
        </authorList>
    </citation>
    <scope>NUCLEOTIDE SEQUENCE [LARGE SCALE GENOMIC DNA]</scope>
    <source>
        <strain evidence="1 2">IMV 1140</strain>
    </source>
</reference>
<comment type="caution">
    <text evidence="1">The sequence shown here is derived from an EMBL/GenBank/DDBJ whole genome shotgun (WGS) entry which is preliminary data.</text>
</comment>
<organism evidence="1 2">
    <name type="scientific">Aspergillus melleus</name>
    <dbReference type="NCBI Taxonomy" id="138277"/>
    <lineage>
        <taxon>Eukaryota</taxon>
        <taxon>Fungi</taxon>
        <taxon>Dikarya</taxon>
        <taxon>Ascomycota</taxon>
        <taxon>Pezizomycotina</taxon>
        <taxon>Eurotiomycetes</taxon>
        <taxon>Eurotiomycetidae</taxon>
        <taxon>Eurotiales</taxon>
        <taxon>Aspergillaceae</taxon>
        <taxon>Aspergillus</taxon>
        <taxon>Aspergillus subgen. Circumdati</taxon>
    </lineage>
</organism>
<evidence type="ECO:0000313" key="1">
    <source>
        <dbReference type="EMBL" id="KAK1142111.1"/>
    </source>
</evidence>
<sequence>MAFRRQYPHAELRIPAVPNFPLSSPITEEVASPTSSSSDERDLERTRQFEYLSKVTSRNPFVRKAEYERESGSNQLETNACNLQNGHQSSESGPGSLAAKNNSEKPVGLNLVTDFSSHPSAQVKTTEPPLMDLNDLKILSEEREKERTTQKIKGILKKRNNKDFQSLREDSSNTTRRRSTWIDMTPRVSPKKKYKDELSPSDRPIMIGFSMPFDGSPDSQSEKPRELDIGDSQRTPLTPSIVVTPAKEDGFWTGLTPDYPRPRATSSIYSQPTPNLEDSETPVPPVPAIPAQHAASKNEITSPKSPRRQSLASTRKHRSFSAGTVFEEDEVSRPGARSRSYSSSSVKRAFDRLSGIDGVGRLSVNTEYDRHQSQGWWTYLLSPLLGRSSTISSRKAPTDTDRPPVPAIKTNLSESSDEWWEKEVSCFSPETPETAGATRGEVASWQNYDTNPFADFNSITDPQAEPLGERNATSFMFPGRAIQGSAAEYYQACAHELFSGRSYFECVNHVCSLTPKDMIPVSEPDAAANGTVNERGLLIDVDDMPRSETQEDRSSLAPTSVSKACSCGASVAADGSTALSRSPKQDDSPKGNMPETPKSGSPEPQTRGVVPATPEDDNTPIESSPEPSRHGTPAPESQARGGIDKAAPADYGNEKHQSFNPFVKQQPVTHVYIQQDPASIPAPAPVVTTERTIPQYVMIPPPHHEAQPSQPQRPDPISPGFQQATEGSGSIPLGDMENGPAPAYTASRNDPATLPPRIEPIPITREATTNPFAERGRIEQRRRRHEKEEALGKKAGGLWRGRGCIPNKGCFGRSGREGRLKRRWYMAIAAFFLAIVIVAIVLAIVLTKKGDATPVQSQWLNLTGYPPMPTGIATVAAPEPKVQNSGCIIPASLWSCALPKEQQEANKPYPANQPNFRVEIRFRNGTYPNSTTVASSPSKRLASRTPVSFDSSPSPPDLEEQAFLGNTTDNNTLPYAGEETPFYMTVLSPVPLSTVRNVRRSDNSFPDLESLIPSPDVDSDGTAAAANLYPLPESQPVRLYNRGQDSEHYGFYTYFDRSIFLSSSSPLDGSKSDPRSDNNGGSSKTKARVRCTWAQTRFLVQIWTQPGRSGKTLLSSNNSSTSASATTTSTAQATHAAESTTNSSASDFTRPGSFPYPVTITLDRHGGEAKKKMLYCYGMESDLHINGTEKKLQIEDRNFGGTLVNPAPGIFNTSSSGSQRDQDLGGFDGGTGGCACQWANWVSRS</sequence>
<accession>A0ACC3AW36</accession>
<dbReference type="Proteomes" id="UP001177260">
    <property type="component" value="Unassembled WGS sequence"/>
</dbReference>
<gene>
    <name evidence="1" type="ORF">N8T08_008194</name>
</gene>
<protein>
    <submittedName>
        <fullName evidence="1">Uncharacterized protein</fullName>
    </submittedName>
</protein>
<keyword evidence="2" id="KW-1185">Reference proteome</keyword>
<name>A0ACC3AW36_9EURO</name>
<dbReference type="EMBL" id="JAOPJF010000054">
    <property type="protein sequence ID" value="KAK1142111.1"/>
    <property type="molecule type" value="Genomic_DNA"/>
</dbReference>
<proteinExistence type="predicted"/>
<evidence type="ECO:0000313" key="2">
    <source>
        <dbReference type="Proteomes" id="UP001177260"/>
    </source>
</evidence>